<keyword evidence="3" id="KW-1185">Reference proteome</keyword>
<dbReference type="NCBIfam" id="TIGR00697">
    <property type="entry name" value="queuosine precursor transporter"/>
    <property type="match status" value="1"/>
</dbReference>
<dbReference type="GO" id="GO:0022857">
    <property type="term" value="F:transmembrane transporter activity"/>
    <property type="evidence" value="ECO:0007669"/>
    <property type="project" value="UniProtKB-UniRule"/>
</dbReference>
<dbReference type="KEGG" id="tpz:Tph_c06410"/>
<keyword evidence="1" id="KW-0812">Transmembrane</keyword>
<comment type="similarity">
    <text evidence="1">Belongs to the vitamin uptake transporter (VUT/ECF) (TC 2.A.88) family. Q precursor transporter subfamily.</text>
</comment>
<comment type="subcellular location">
    <subcellularLocation>
        <location evidence="1">Cell membrane</location>
        <topology evidence="1">Multi-pass membrane protein</topology>
    </subcellularLocation>
</comment>
<dbReference type="RefSeq" id="WP_015049792.1">
    <property type="nucleotide sequence ID" value="NC_018870.1"/>
</dbReference>
<feature type="transmembrane region" description="Helical" evidence="1">
    <location>
        <begin position="173"/>
        <end position="196"/>
    </location>
</feature>
<dbReference type="Pfam" id="PF02592">
    <property type="entry name" value="Vut_1"/>
    <property type="match status" value="1"/>
</dbReference>
<dbReference type="eggNOG" id="COG1738">
    <property type="taxonomic scope" value="Bacteria"/>
</dbReference>
<dbReference type="OrthoDB" id="9805479at2"/>
<evidence type="ECO:0000313" key="2">
    <source>
        <dbReference type="EMBL" id="AFV10875.1"/>
    </source>
</evidence>
<organism evidence="2 3">
    <name type="scientific">Thermacetogenium phaeum (strain ATCC BAA-254 / DSM 26808 / PB)</name>
    <dbReference type="NCBI Taxonomy" id="1089553"/>
    <lineage>
        <taxon>Bacteria</taxon>
        <taxon>Bacillati</taxon>
        <taxon>Bacillota</taxon>
        <taxon>Clostridia</taxon>
        <taxon>Thermoanaerobacterales</taxon>
        <taxon>Thermoanaerobacteraceae</taxon>
        <taxon>Thermacetogenium</taxon>
    </lineage>
</organism>
<gene>
    <name evidence="2" type="ordered locus">Tph_c06410</name>
</gene>
<dbReference type="HOGENOM" id="CLU_075503_1_2_9"/>
<dbReference type="STRING" id="1089553.Tph_c06410"/>
<feature type="transmembrane region" description="Helical" evidence="1">
    <location>
        <begin position="136"/>
        <end position="161"/>
    </location>
</feature>
<dbReference type="InterPro" id="IPR003744">
    <property type="entry name" value="YhhQ"/>
</dbReference>
<keyword evidence="1" id="KW-1133">Transmembrane helix</keyword>
<keyword evidence="1" id="KW-0813">Transport</keyword>
<accession>K4LFY7</accession>
<keyword evidence="1" id="KW-1003">Cell membrane</keyword>
<dbReference type="HAMAP" id="MF_02088">
    <property type="entry name" value="Q_prec_transport"/>
    <property type="match status" value="1"/>
</dbReference>
<dbReference type="Proteomes" id="UP000000467">
    <property type="component" value="Chromosome"/>
</dbReference>
<dbReference type="PANTHER" id="PTHR34300:SF2">
    <property type="entry name" value="QUEUOSINE PRECURSOR TRANSPORTER-RELATED"/>
    <property type="match status" value="1"/>
</dbReference>
<dbReference type="GO" id="GO:0005886">
    <property type="term" value="C:plasma membrane"/>
    <property type="evidence" value="ECO:0007669"/>
    <property type="project" value="UniProtKB-SubCell"/>
</dbReference>
<reference evidence="2 3" key="1">
    <citation type="journal article" date="2012" name="BMC Genomics">
        <title>Genome-guided analysis of physiological and morphological traits of the fermentative acetate oxidizer Thermacetogenium phaeum.</title>
        <authorList>
            <person name="Oehler D."/>
            <person name="Poehlein A."/>
            <person name="Leimbach A."/>
            <person name="Muller N."/>
            <person name="Daniel R."/>
            <person name="Gottschalk G."/>
            <person name="Schink B."/>
        </authorList>
    </citation>
    <scope>NUCLEOTIDE SEQUENCE [LARGE SCALE GENOMIC DNA]</scope>
    <source>
        <strain evidence="3">ATCC BAA-254 / DSM 26808 / PB</strain>
    </source>
</reference>
<evidence type="ECO:0000313" key="3">
    <source>
        <dbReference type="Proteomes" id="UP000000467"/>
    </source>
</evidence>
<feature type="transmembrane region" description="Helical" evidence="1">
    <location>
        <begin position="95"/>
        <end position="115"/>
    </location>
</feature>
<evidence type="ECO:0000256" key="1">
    <source>
        <dbReference type="HAMAP-Rule" id="MF_02088"/>
    </source>
</evidence>
<protein>
    <recommendedName>
        <fullName evidence="1">Probable queuosine precursor transporter</fullName>
        <shortName evidence="1">Q precursor transporter</shortName>
    </recommendedName>
</protein>
<proteinExistence type="inferred from homology"/>
<feature type="transmembrane region" description="Helical" evidence="1">
    <location>
        <begin position="62"/>
        <end position="83"/>
    </location>
</feature>
<dbReference type="EMBL" id="CP003732">
    <property type="protein sequence ID" value="AFV10875.1"/>
    <property type="molecule type" value="Genomic_DNA"/>
</dbReference>
<keyword evidence="1" id="KW-0472">Membrane</keyword>
<dbReference type="PANTHER" id="PTHR34300">
    <property type="entry name" value="QUEUOSINE PRECURSOR TRANSPORTER-RELATED"/>
    <property type="match status" value="1"/>
</dbReference>
<dbReference type="AlphaFoldDB" id="K4LFY7"/>
<name>K4LFY7_THEPS</name>
<feature type="transmembrane region" description="Helical" evidence="1">
    <location>
        <begin position="32"/>
        <end position="50"/>
    </location>
</feature>
<comment type="function">
    <text evidence="1">Involved in the import of queuosine (Q) precursors, required for Q precursor salvage.</text>
</comment>
<sequence>MSKREIVAVSFVAALLISNTLAAKLIAAGPFVLPAAVVVYPFCFMLGDVLTEVWGFRYARKVIYAGFLANLGMVVFTYLGGLLPSAPVWPHQEAYMAIFGFVPRIVAGSFIAYMAGELLNSWSLERIRALTGIRLLFVRTIGSTLVGQIVDTGIFITIAFAGTVPNSVLISMILAQYAVKVLFEALGGTPLAYILVNWARDDKTGYAPRLMMRGQEY</sequence>